<dbReference type="PANTHER" id="PTHR30537:SF74">
    <property type="entry name" value="HTH-TYPE TRANSCRIPTIONAL REGULATOR TRPI"/>
    <property type="match status" value="1"/>
</dbReference>
<dbReference type="EMBL" id="AP024238">
    <property type="protein sequence ID" value="BCO25383.1"/>
    <property type="molecule type" value="Genomic_DNA"/>
</dbReference>
<comment type="similarity">
    <text evidence="1">Belongs to the LysR transcriptional regulatory family.</text>
</comment>
<organism evidence="3 4">
    <name type="scientific">Rhodoferax lithotrophicus</name>
    <dbReference type="NCBI Taxonomy" id="2798804"/>
    <lineage>
        <taxon>Bacteria</taxon>
        <taxon>Pseudomonadati</taxon>
        <taxon>Pseudomonadota</taxon>
        <taxon>Betaproteobacteria</taxon>
        <taxon>Burkholderiales</taxon>
        <taxon>Comamonadaceae</taxon>
        <taxon>Rhodoferax</taxon>
    </lineage>
</organism>
<feature type="domain" description="HTH lysR-type" evidence="2">
    <location>
        <begin position="8"/>
        <end position="65"/>
    </location>
</feature>
<evidence type="ECO:0000313" key="3">
    <source>
        <dbReference type="EMBL" id="BCO25383.1"/>
    </source>
</evidence>
<dbReference type="Proteomes" id="UP000824366">
    <property type="component" value="Chromosome"/>
</dbReference>
<evidence type="ECO:0000259" key="2">
    <source>
        <dbReference type="PROSITE" id="PS50931"/>
    </source>
</evidence>
<dbReference type="SUPFAM" id="SSF46785">
    <property type="entry name" value="Winged helix' DNA-binding domain"/>
    <property type="match status" value="1"/>
</dbReference>
<protein>
    <submittedName>
        <fullName evidence="3">HTH-type transcriptional regulator HdfR</fullName>
    </submittedName>
</protein>
<keyword evidence="4" id="KW-1185">Reference proteome</keyword>
<dbReference type="InterPro" id="IPR036390">
    <property type="entry name" value="WH_DNA-bd_sf"/>
</dbReference>
<dbReference type="Pfam" id="PF00126">
    <property type="entry name" value="HTH_1"/>
    <property type="match status" value="1"/>
</dbReference>
<dbReference type="PANTHER" id="PTHR30537">
    <property type="entry name" value="HTH-TYPE TRANSCRIPTIONAL REGULATOR"/>
    <property type="match status" value="1"/>
</dbReference>
<reference evidence="3 4" key="1">
    <citation type="journal article" date="2021" name="Microbiol. Spectr.">
        <title>A Single Bacterium Capable of Oxidation and Reduction of Iron at Circumneutral pH.</title>
        <authorList>
            <person name="Kato S."/>
            <person name="Ohkuma M."/>
        </authorList>
    </citation>
    <scope>NUCLEOTIDE SEQUENCE [LARGE SCALE GENOMIC DNA]</scope>
    <source>
        <strain evidence="3 4">MIZ03</strain>
    </source>
</reference>
<evidence type="ECO:0000256" key="1">
    <source>
        <dbReference type="ARBA" id="ARBA00009437"/>
    </source>
</evidence>
<evidence type="ECO:0000313" key="4">
    <source>
        <dbReference type="Proteomes" id="UP000824366"/>
    </source>
</evidence>
<proteinExistence type="inferred from homology"/>
<dbReference type="Gene3D" id="1.10.10.10">
    <property type="entry name" value="Winged helix-like DNA-binding domain superfamily/Winged helix DNA-binding domain"/>
    <property type="match status" value="1"/>
</dbReference>
<accession>A0ABM7MGT6</accession>
<dbReference type="PRINTS" id="PR00039">
    <property type="entry name" value="HTHLYSR"/>
</dbReference>
<dbReference type="InterPro" id="IPR000847">
    <property type="entry name" value="LysR_HTH_N"/>
</dbReference>
<dbReference type="InterPro" id="IPR036388">
    <property type="entry name" value="WH-like_DNA-bd_sf"/>
</dbReference>
<dbReference type="InterPro" id="IPR058163">
    <property type="entry name" value="LysR-type_TF_proteobact-type"/>
</dbReference>
<sequence length="111" mass="12436">MTDLRRLPNLVALRAFEAAARHQNFSRAADETHVTHGAVSHQVRALEQDLGVALFTRHGKRLTITPQGTRFAQVVRHALQDIADATQLQAFRRWLLDEIARFKAQTGEGVA</sequence>
<dbReference type="PROSITE" id="PS50931">
    <property type="entry name" value="HTH_LYSR"/>
    <property type="match status" value="1"/>
</dbReference>
<name>A0ABM7MGT6_9BURK</name>
<gene>
    <name evidence="3" type="ORF">MIZ03_0243</name>
</gene>